<dbReference type="EMBL" id="CAVMJV010000059">
    <property type="protein sequence ID" value="CAK5086079.1"/>
    <property type="molecule type" value="Genomic_DNA"/>
</dbReference>
<evidence type="ECO:0000313" key="1">
    <source>
        <dbReference type="EMBL" id="CAK5086079.1"/>
    </source>
</evidence>
<dbReference type="Proteomes" id="UP001497535">
    <property type="component" value="Unassembled WGS sequence"/>
</dbReference>
<name>A0ACB1A4C9_MELEN</name>
<gene>
    <name evidence="1" type="ORF">MENTE1834_LOCUS33567</name>
</gene>
<keyword evidence="2" id="KW-1185">Reference proteome</keyword>
<accession>A0ACB1A4C9</accession>
<protein>
    <submittedName>
        <fullName evidence="1">Uncharacterized protein</fullName>
    </submittedName>
</protein>
<comment type="caution">
    <text evidence="1">The sequence shown here is derived from an EMBL/GenBank/DDBJ whole genome shotgun (WGS) entry which is preliminary data.</text>
</comment>
<proteinExistence type="predicted"/>
<reference evidence="1" key="1">
    <citation type="submission" date="2023-11" db="EMBL/GenBank/DDBJ databases">
        <authorList>
            <person name="Poullet M."/>
        </authorList>
    </citation>
    <scope>NUCLEOTIDE SEQUENCE</scope>
    <source>
        <strain evidence="1">E1834</strain>
    </source>
</reference>
<sequence length="146" mass="16826">MSYKTVADSSQLKFAEKLVILNDRAVGMLTRIYNMKKACADPKSQPQFLNDKTLESAISYIVKRFPVIDIKRNSTVYSSINDMKGNIIKKLSLYYYTFVDLLDLKDAILQLFTAMDANQCRLNIVSLFLKLFFEENVKGDFLRKIS</sequence>
<organism evidence="1 2">
    <name type="scientific">Meloidogyne enterolobii</name>
    <name type="common">Root-knot nematode worm</name>
    <name type="synonym">Meloidogyne mayaguensis</name>
    <dbReference type="NCBI Taxonomy" id="390850"/>
    <lineage>
        <taxon>Eukaryota</taxon>
        <taxon>Metazoa</taxon>
        <taxon>Ecdysozoa</taxon>
        <taxon>Nematoda</taxon>
        <taxon>Chromadorea</taxon>
        <taxon>Rhabditida</taxon>
        <taxon>Tylenchina</taxon>
        <taxon>Tylenchomorpha</taxon>
        <taxon>Tylenchoidea</taxon>
        <taxon>Meloidogynidae</taxon>
        <taxon>Meloidogyninae</taxon>
        <taxon>Meloidogyne</taxon>
    </lineage>
</organism>
<evidence type="ECO:0000313" key="2">
    <source>
        <dbReference type="Proteomes" id="UP001497535"/>
    </source>
</evidence>